<organism evidence="1 2">
    <name type="scientific">Streptomyces phaeofaciens</name>
    <dbReference type="NCBI Taxonomy" id="68254"/>
    <lineage>
        <taxon>Bacteria</taxon>
        <taxon>Bacillati</taxon>
        <taxon>Actinomycetota</taxon>
        <taxon>Actinomycetes</taxon>
        <taxon>Kitasatosporales</taxon>
        <taxon>Streptomycetaceae</taxon>
        <taxon>Streptomyces</taxon>
    </lineage>
</organism>
<dbReference type="AlphaFoldDB" id="A0A918LY85"/>
<keyword evidence="2" id="KW-1185">Reference proteome</keyword>
<protein>
    <submittedName>
        <fullName evidence="1">Uncharacterized protein</fullName>
    </submittedName>
</protein>
<accession>A0A918LY85</accession>
<dbReference type="Proteomes" id="UP000646776">
    <property type="component" value="Unassembled WGS sequence"/>
</dbReference>
<evidence type="ECO:0000313" key="1">
    <source>
        <dbReference type="EMBL" id="GGT74203.1"/>
    </source>
</evidence>
<reference evidence="1" key="1">
    <citation type="journal article" date="2014" name="Int. J. Syst. Evol. Microbiol.">
        <title>Complete genome sequence of Corynebacterium casei LMG S-19264T (=DSM 44701T), isolated from a smear-ripened cheese.</title>
        <authorList>
            <consortium name="US DOE Joint Genome Institute (JGI-PGF)"/>
            <person name="Walter F."/>
            <person name="Albersmeier A."/>
            <person name="Kalinowski J."/>
            <person name="Ruckert C."/>
        </authorList>
    </citation>
    <scope>NUCLEOTIDE SEQUENCE</scope>
    <source>
        <strain evidence="1">JCM 4125</strain>
    </source>
</reference>
<gene>
    <name evidence="1" type="ORF">GCM10010226_60390</name>
</gene>
<proteinExistence type="predicted"/>
<evidence type="ECO:0000313" key="2">
    <source>
        <dbReference type="Proteomes" id="UP000646776"/>
    </source>
</evidence>
<name>A0A918LY85_9ACTN</name>
<sequence length="118" mass="11208">MGVVGAVGSVREVSVMEGRILRRAAALGLGAVWWWAAVRLAVAPDAGVLEGAVVVGGWGLSLLPVHCTARAHAVGAVDVGRWGVAWRLGGEAGAGGCAGAGGSAGAGEQGGGAGGVGA</sequence>
<reference evidence="1" key="2">
    <citation type="submission" date="2020-09" db="EMBL/GenBank/DDBJ databases">
        <authorList>
            <person name="Sun Q."/>
            <person name="Ohkuma M."/>
        </authorList>
    </citation>
    <scope>NUCLEOTIDE SEQUENCE</scope>
    <source>
        <strain evidence="1">JCM 4125</strain>
    </source>
</reference>
<comment type="caution">
    <text evidence="1">The sequence shown here is derived from an EMBL/GenBank/DDBJ whole genome shotgun (WGS) entry which is preliminary data.</text>
</comment>
<dbReference type="EMBL" id="BMSA01000020">
    <property type="protein sequence ID" value="GGT74203.1"/>
    <property type="molecule type" value="Genomic_DNA"/>
</dbReference>